<dbReference type="EMBL" id="CP023466">
    <property type="protein sequence ID" value="ATE78182.1"/>
    <property type="molecule type" value="Genomic_DNA"/>
</dbReference>
<keyword evidence="3" id="KW-0238">DNA-binding</keyword>
<dbReference type="InterPro" id="IPR036390">
    <property type="entry name" value="WH_DNA-bd_sf"/>
</dbReference>
<name>A0AB33ECI3_9PSED</name>
<dbReference type="Proteomes" id="UP000218385">
    <property type="component" value="Chromosome"/>
</dbReference>
<accession>A0AB33ECI3</accession>
<dbReference type="PRINTS" id="PR00039">
    <property type="entry name" value="HTHLYSR"/>
</dbReference>
<dbReference type="Pfam" id="PF03466">
    <property type="entry name" value="LysR_substrate"/>
    <property type="match status" value="1"/>
</dbReference>
<organism evidence="6 7">
    <name type="scientific">Pseudomonas frederiksbergensis</name>
    <dbReference type="NCBI Taxonomy" id="104087"/>
    <lineage>
        <taxon>Bacteria</taxon>
        <taxon>Pseudomonadati</taxon>
        <taxon>Pseudomonadota</taxon>
        <taxon>Gammaproteobacteria</taxon>
        <taxon>Pseudomonadales</taxon>
        <taxon>Pseudomonadaceae</taxon>
        <taxon>Pseudomonas</taxon>
    </lineage>
</organism>
<evidence type="ECO:0000259" key="5">
    <source>
        <dbReference type="PROSITE" id="PS50931"/>
    </source>
</evidence>
<dbReference type="Pfam" id="PF00126">
    <property type="entry name" value="HTH_1"/>
    <property type="match status" value="1"/>
</dbReference>
<dbReference type="Gene3D" id="3.40.190.10">
    <property type="entry name" value="Periplasmic binding protein-like II"/>
    <property type="match status" value="2"/>
</dbReference>
<proteinExistence type="inferred from homology"/>
<comment type="similarity">
    <text evidence="1">Belongs to the LysR transcriptional regulatory family.</text>
</comment>
<dbReference type="InterPro" id="IPR036388">
    <property type="entry name" value="WH-like_DNA-bd_sf"/>
</dbReference>
<dbReference type="GO" id="GO:0003677">
    <property type="term" value="F:DNA binding"/>
    <property type="evidence" value="ECO:0007669"/>
    <property type="project" value="UniProtKB-KW"/>
</dbReference>
<feature type="domain" description="HTH lysR-type" evidence="5">
    <location>
        <begin position="12"/>
        <end position="69"/>
    </location>
</feature>
<keyword evidence="4" id="KW-0804">Transcription</keyword>
<gene>
    <name evidence="6" type="ORF">CNN82_17740</name>
</gene>
<evidence type="ECO:0000256" key="2">
    <source>
        <dbReference type="ARBA" id="ARBA00023015"/>
    </source>
</evidence>
<dbReference type="SUPFAM" id="SSF46785">
    <property type="entry name" value="Winged helix' DNA-binding domain"/>
    <property type="match status" value="1"/>
</dbReference>
<evidence type="ECO:0000256" key="3">
    <source>
        <dbReference type="ARBA" id="ARBA00023125"/>
    </source>
</evidence>
<dbReference type="RefSeq" id="WP_096480470.1">
    <property type="nucleotide sequence ID" value="NZ_CP023466.1"/>
</dbReference>
<keyword evidence="2" id="KW-0805">Transcription regulation</keyword>
<dbReference type="AlphaFoldDB" id="A0AB33ECI3"/>
<reference evidence="6 7" key="1">
    <citation type="submission" date="2017-09" db="EMBL/GenBank/DDBJ databases">
        <title>Complete Genome sequence of Lysobacter capsici KNU-15.</title>
        <authorList>
            <person name="Kim M.-C."/>
            <person name="Yi H."/>
            <person name="Lee D.-W."/>
            <person name="Shin J.-H."/>
        </authorList>
    </citation>
    <scope>NUCLEOTIDE SEQUENCE [LARGE SCALE GENOMIC DNA]</scope>
    <source>
        <strain evidence="6 7">KNU-15</strain>
    </source>
</reference>
<dbReference type="SUPFAM" id="SSF53850">
    <property type="entry name" value="Periplasmic binding protein-like II"/>
    <property type="match status" value="1"/>
</dbReference>
<dbReference type="InterPro" id="IPR050950">
    <property type="entry name" value="HTH-type_LysR_regulators"/>
</dbReference>
<evidence type="ECO:0000256" key="1">
    <source>
        <dbReference type="ARBA" id="ARBA00009437"/>
    </source>
</evidence>
<evidence type="ECO:0000313" key="7">
    <source>
        <dbReference type="Proteomes" id="UP000218385"/>
    </source>
</evidence>
<evidence type="ECO:0000313" key="6">
    <source>
        <dbReference type="EMBL" id="ATE78182.1"/>
    </source>
</evidence>
<dbReference type="InterPro" id="IPR005119">
    <property type="entry name" value="LysR_subst-bd"/>
</dbReference>
<dbReference type="PANTHER" id="PTHR30419:SF8">
    <property type="entry name" value="NITROGEN ASSIMILATION TRANSCRIPTIONAL ACTIVATOR-RELATED"/>
    <property type="match status" value="1"/>
</dbReference>
<protein>
    <submittedName>
        <fullName evidence="6">LysR family transcriptional regulator</fullName>
    </submittedName>
</protein>
<dbReference type="InterPro" id="IPR000847">
    <property type="entry name" value="LysR_HTH_N"/>
</dbReference>
<dbReference type="GO" id="GO:0003700">
    <property type="term" value="F:DNA-binding transcription factor activity"/>
    <property type="evidence" value="ECO:0007669"/>
    <property type="project" value="InterPro"/>
</dbReference>
<evidence type="ECO:0000256" key="4">
    <source>
        <dbReference type="ARBA" id="ARBA00023163"/>
    </source>
</evidence>
<sequence>MARLDWYIRAGLKPRHLQLLVAIDDLGQLTKVAELLNVTQPAVSKALNELQTGLGLKLFERTGRGLSPTAYGECLIRHARSILADLSVTGEELQALVAGRTSKVNLGALPAAAGAIVPRALALLQKESPGTSVFIREGSMDVLLQELRAGTIDLICGTLPAKRVGLDVDEKVLSEDNTVAVVGPQHPFAKRADVTWSDLVEFPWVLPPSGSLLQAPLLATFRRHGVPLPSTYIETLSANVIQSFIHETDSIAFLSGSIASDYEQRGLLSILTLALPRLVRPVGVLWLTHRPPNEATCQLVACMEKAAANMSPHVPFYDEPEDEFETLPEGI</sequence>
<dbReference type="PANTHER" id="PTHR30419">
    <property type="entry name" value="HTH-TYPE TRANSCRIPTIONAL REGULATOR YBHD"/>
    <property type="match status" value="1"/>
</dbReference>
<dbReference type="Gene3D" id="1.10.10.10">
    <property type="entry name" value="Winged helix-like DNA-binding domain superfamily/Winged helix DNA-binding domain"/>
    <property type="match status" value="1"/>
</dbReference>
<dbReference type="GO" id="GO:0005829">
    <property type="term" value="C:cytosol"/>
    <property type="evidence" value="ECO:0007669"/>
    <property type="project" value="TreeGrafter"/>
</dbReference>
<dbReference type="PROSITE" id="PS50931">
    <property type="entry name" value="HTH_LYSR"/>
    <property type="match status" value="1"/>
</dbReference>